<keyword evidence="1" id="KW-0812">Transmembrane</keyword>
<accession>A0A0B1SQ65</accession>
<reference evidence="3 4" key="1">
    <citation type="submission" date="2014-03" db="EMBL/GenBank/DDBJ databases">
        <title>Draft genome of the hookworm Oesophagostomum dentatum.</title>
        <authorList>
            <person name="Mitreva M."/>
        </authorList>
    </citation>
    <scope>NUCLEOTIDE SEQUENCE [LARGE SCALE GENOMIC DNA]</scope>
    <source>
        <strain evidence="3 4">OD-Hann</strain>
    </source>
</reference>
<gene>
    <name evidence="3" type="ORF">OESDEN_14226</name>
</gene>
<feature type="chain" id="PRO_5002061065" evidence="2">
    <location>
        <begin position="18"/>
        <end position="231"/>
    </location>
</feature>
<evidence type="ECO:0000256" key="1">
    <source>
        <dbReference type="SAM" id="Phobius"/>
    </source>
</evidence>
<keyword evidence="4" id="KW-1185">Reference proteome</keyword>
<proteinExistence type="predicted"/>
<dbReference type="Proteomes" id="UP000053660">
    <property type="component" value="Unassembled WGS sequence"/>
</dbReference>
<protein>
    <submittedName>
        <fullName evidence="3">Uncharacterized protein</fullName>
    </submittedName>
</protein>
<keyword evidence="2" id="KW-0732">Signal</keyword>
<dbReference type="EMBL" id="KN561768">
    <property type="protein sequence ID" value="KHJ86036.1"/>
    <property type="molecule type" value="Genomic_DNA"/>
</dbReference>
<organism evidence="3 4">
    <name type="scientific">Oesophagostomum dentatum</name>
    <name type="common">Nodular worm</name>
    <dbReference type="NCBI Taxonomy" id="61180"/>
    <lineage>
        <taxon>Eukaryota</taxon>
        <taxon>Metazoa</taxon>
        <taxon>Ecdysozoa</taxon>
        <taxon>Nematoda</taxon>
        <taxon>Chromadorea</taxon>
        <taxon>Rhabditida</taxon>
        <taxon>Rhabditina</taxon>
        <taxon>Rhabditomorpha</taxon>
        <taxon>Strongyloidea</taxon>
        <taxon>Strongylidae</taxon>
        <taxon>Oesophagostomum</taxon>
    </lineage>
</organism>
<evidence type="ECO:0000313" key="3">
    <source>
        <dbReference type="EMBL" id="KHJ86036.1"/>
    </source>
</evidence>
<keyword evidence="1" id="KW-0472">Membrane</keyword>
<evidence type="ECO:0000313" key="4">
    <source>
        <dbReference type="Proteomes" id="UP000053660"/>
    </source>
</evidence>
<name>A0A0B1SQ65_OESDE</name>
<sequence>MLPNFIVLFALVLHIFAEKSMQPSNPELSSDRIHSHAERGNRNKVMYISIDMNVGIKSDHQDVGAVIERMISSIRQRNEKEAATRDKLKQLTAELRPYFDQTKTKFEGEQELEDIDGALAEAQNQLAEESGIKEQDKEAEIARIRDEINKIRYGLKERLQNILLGRKKKPSVQAENKSEALNNITGTTSWQTATWILLALCIFLSIVLIGAITHMISRKRNYERIKSSTLM</sequence>
<keyword evidence="1" id="KW-1133">Transmembrane helix</keyword>
<feature type="signal peptide" evidence="2">
    <location>
        <begin position="1"/>
        <end position="17"/>
    </location>
</feature>
<dbReference type="AlphaFoldDB" id="A0A0B1SQ65"/>
<evidence type="ECO:0000256" key="2">
    <source>
        <dbReference type="SAM" id="SignalP"/>
    </source>
</evidence>
<feature type="transmembrane region" description="Helical" evidence="1">
    <location>
        <begin position="195"/>
        <end position="216"/>
    </location>
</feature>
<dbReference type="OrthoDB" id="5871398at2759"/>